<dbReference type="PANTHER" id="PTHR37694">
    <property type="entry name" value="SLR8022 PROTEIN"/>
    <property type="match status" value="1"/>
</dbReference>
<accession>A0A7V2AZQ8</accession>
<dbReference type="Pfam" id="PF07883">
    <property type="entry name" value="Cupin_2"/>
    <property type="match status" value="1"/>
</dbReference>
<dbReference type="EMBL" id="DSGB01000004">
    <property type="protein sequence ID" value="HER95611.1"/>
    <property type="molecule type" value="Genomic_DNA"/>
</dbReference>
<name>A0A7V2AZQ8_RHOMR</name>
<organism evidence="2">
    <name type="scientific">Rhodothermus marinus</name>
    <name type="common">Rhodothermus obamensis</name>
    <dbReference type="NCBI Taxonomy" id="29549"/>
    <lineage>
        <taxon>Bacteria</taxon>
        <taxon>Pseudomonadati</taxon>
        <taxon>Rhodothermota</taxon>
        <taxon>Rhodothermia</taxon>
        <taxon>Rhodothermales</taxon>
        <taxon>Rhodothermaceae</taxon>
        <taxon>Rhodothermus</taxon>
    </lineage>
</organism>
<dbReference type="SUPFAM" id="SSF51182">
    <property type="entry name" value="RmlC-like cupins"/>
    <property type="match status" value="1"/>
</dbReference>
<evidence type="ECO:0000259" key="1">
    <source>
        <dbReference type="Pfam" id="PF07883"/>
    </source>
</evidence>
<gene>
    <name evidence="2" type="ORF">ENO59_03715</name>
</gene>
<dbReference type="AlphaFoldDB" id="A0A7V2AZQ8"/>
<feature type="domain" description="Cupin type-2" evidence="1">
    <location>
        <begin position="35"/>
        <end position="99"/>
    </location>
</feature>
<evidence type="ECO:0000313" key="2">
    <source>
        <dbReference type="EMBL" id="HER95611.1"/>
    </source>
</evidence>
<comment type="caution">
    <text evidence="2">The sequence shown here is derived from an EMBL/GenBank/DDBJ whole genome shotgun (WGS) entry which is preliminary data.</text>
</comment>
<dbReference type="PANTHER" id="PTHR37694:SF1">
    <property type="entry name" value="SLR8022 PROTEIN"/>
    <property type="match status" value="1"/>
</dbReference>
<dbReference type="InterPro" id="IPR014710">
    <property type="entry name" value="RmlC-like_jellyroll"/>
</dbReference>
<proteinExistence type="predicted"/>
<protein>
    <submittedName>
        <fullName evidence="2">Cupin domain-containing protein</fullName>
    </submittedName>
</protein>
<sequence>MDPFILKATERVQFARDRFQPVPLVQNNRLKVQLIGFEPGQQIPLHTPGVDLVLTVLQGHGLVIAGEKEGVVGPGSVIFVPAGVARSVRAHTRLVALAVVSPPPTASDHVEVEAALERAEMTSFDCSS</sequence>
<dbReference type="Gene3D" id="2.60.120.10">
    <property type="entry name" value="Jelly Rolls"/>
    <property type="match status" value="1"/>
</dbReference>
<dbReference type="InterPro" id="IPR013096">
    <property type="entry name" value="Cupin_2"/>
</dbReference>
<reference evidence="2" key="1">
    <citation type="journal article" date="2020" name="mSystems">
        <title>Genome- and Community-Level Interaction Insights into Carbon Utilization and Element Cycling Functions of Hydrothermarchaeota in Hydrothermal Sediment.</title>
        <authorList>
            <person name="Zhou Z."/>
            <person name="Liu Y."/>
            <person name="Xu W."/>
            <person name="Pan J."/>
            <person name="Luo Z.H."/>
            <person name="Li M."/>
        </authorList>
    </citation>
    <scope>NUCLEOTIDE SEQUENCE [LARGE SCALE GENOMIC DNA]</scope>
    <source>
        <strain evidence="2">SpSt-143</strain>
    </source>
</reference>
<dbReference type="InterPro" id="IPR011051">
    <property type="entry name" value="RmlC_Cupin_sf"/>
</dbReference>